<protein>
    <submittedName>
        <fullName evidence="1">Uncharacterized protein</fullName>
    </submittedName>
</protein>
<accession>A0A0N1ID83</accession>
<evidence type="ECO:0000313" key="2">
    <source>
        <dbReference type="Proteomes" id="UP000053268"/>
    </source>
</evidence>
<dbReference type="EMBL" id="KQ459281">
    <property type="protein sequence ID" value="KPJ02045.1"/>
    <property type="molecule type" value="Genomic_DNA"/>
</dbReference>
<dbReference type="InterPro" id="IPR038718">
    <property type="entry name" value="SNF2-like_sf"/>
</dbReference>
<dbReference type="AlphaFoldDB" id="A0A0N1ID83"/>
<evidence type="ECO:0000313" key="1">
    <source>
        <dbReference type="EMBL" id="KPJ02045.1"/>
    </source>
</evidence>
<dbReference type="SUPFAM" id="SSF52540">
    <property type="entry name" value="P-loop containing nucleoside triphosphate hydrolases"/>
    <property type="match status" value="1"/>
</dbReference>
<keyword evidence="2" id="KW-1185">Reference proteome</keyword>
<reference evidence="1 2" key="1">
    <citation type="journal article" date="2015" name="Nat. Commun.">
        <title>Outbred genome sequencing and CRISPR/Cas9 gene editing in butterflies.</title>
        <authorList>
            <person name="Li X."/>
            <person name="Fan D."/>
            <person name="Zhang W."/>
            <person name="Liu G."/>
            <person name="Zhang L."/>
            <person name="Zhao L."/>
            <person name="Fang X."/>
            <person name="Chen L."/>
            <person name="Dong Y."/>
            <person name="Chen Y."/>
            <person name="Ding Y."/>
            <person name="Zhao R."/>
            <person name="Feng M."/>
            <person name="Zhu Y."/>
            <person name="Feng Y."/>
            <person name="Jiang X."/>
            <person name="Zhu D."/>
            <person name="Xiang H."/>
            <person name="Feng X."/>
            <person name="Li S."/>
            <person name="Wang J."/>
            <person name="Zhang G."/>
            <person name="Kronforst M.R."/>
            <person name="Wang W."/>
        </authorList>
    </citation>
    <scope>NUCLEOTIDE SEQUENCE [LARGE SCALE GENOMIC DNA]</scope>
    <source>
        <strain evidence="1">Ya'a_city_454_Px</strain>
        <tissue evidence="1">Whole body</tissue>
    </source>
</reference>
<name>A0A0N1ID83_PAPXU</name>
<proteinExistence type="predicted"/>
<organism evidence="1 2">
    <name type="scientific">Papilio xuthus</name>
    <name type="common">Asian swallowtail butterfly</name>
    <dbReference type="NCBI Taxonomy" id="66420"/>
    <lineage>
        <taxon>Eukaryota</taxon>
        <taxon>Metazoa</taxon>
        <taxon>Ecdysozoa</taxon>
        <taxon>Arthropoda</taxon>
        <taxon>Hexapoda</taxon>
        <taxon>Insecta</taxon>
        <taxon>Pterygota</taxon>
        <taxon>Neoptera</taxon>
        <taxon>Endopterygota</taxon>
        <taxon>Lepidoptera</taxon>
        <taxon>Glossata</taxon>
        <taxon>Ditrysia</taxon>
        <taxon>Papilionoidea</taxon>
        <taxon>Papilionidae</taxon>
        <taxon>Papilioninae</taxon>
        <taxon>Papilio</taxon>
    </lineage>
</organism>
<sequence>MTDIKKPVKERLYLDRGQREVYVDTCDLAQHQIEGIRFLYRQYIKKKPGVILNNPDGYGKSIQLAFFLDAIRELLTNPVLILCEDENKVNNWKQTLIKRTKYTEDFHLSGSVFHVEEVKDMYGHYSSHM</sequence>
<dbReference type="InterPro" id="IPR027417">
    <property type="entry name" value="P-loop_NTPase"/>
</dbReference>
<dbReference type="Gene3D" id="3.40.50.10810">
    <property type="entry name" value="Tandem AAA-ATPase domain"/>
    <property type="match status" value="1"/>
</dbReference>
<dbReference type="Proteomes" id="UP000053268">
    <property type="component" value="Unassembled WGS sequence"/>
</dbReference>
<gene>
    <name evidence="1" type="ORF">RR46_00246</name>
</gene>
<dbReference type="STRING" id="66420.A0A0N1ID83"/>